<sequence length="343" mass="37577">MNRPAVRVSAAVIAHVSGNQAGTPPFSGPRVRCAWHAGRVPSAPRTTPREPLRARLLTTLSGDPAGQPPWVRALAEGDDAGYFRDGGAVWTVHAGLGTLVAGIRALLLQALHPGALAGVHEFSRYREDPAGRLVGTVRWILCVTYGSTAQADRETGRVARLHERVRGTYDAADGPREYSAGDADLVEWVHIAFTDAFLGSHQRWGGPIPGGADAYVAEWSRAGELMGLTDPPRTEAELRTRLRGFLDRGELRRDERVDDVVRFLRGIRFPGAMRVAYRILFAAAVASLPREYRRILGLRRVWWPAITLTRVVLAVSARALGEGPRAQDFARRRLRRLGVEPAS</sequence>
<organism evidence="2 3">
    <name type="scientific">Microbacterium aurantiacum</name>
    <dbReference type="NCBI Taxonomy" id="162393"/>
    <lineage>
        <taxon>Bacteria</taxon>
        <taxon>Bacillati</taxon>
        <taxon>Actinomycetota</taxon>
        <taxon>Actinomycetes</taxon>
        <taxon>Micrococcales</taxon>
        <taxon>Microbacteriaceae</taxon>
        <taxon>Microbacterium</taxon>
    </lineage>
</organism>
<accession>A0AAJ2HJ86</accession>
<dbReference type="GO" id="GO:0016491">
    <property type="term" value="F:oxidoreductase activity"/>
    <property type="evidence" value="ECO:0007669"/>
    <property type="project" value="InterPro"/>
</dbReference>
<feature type="domain" description="ER-bound oxygenase mpaB/mpaB'/Rubber oxygenase catalytic" evidence="1">
    <location>
        <begin position="90"/>
        <end position="309"/>
    </location>
</feature>
<proteinExistence type="predicted"/>
<reference evidence="2 3" key="1">
    <citation type="submission" date="2021-06" db="EMBL/GenBank/DDBJ databases">
        <title>Genome-based taxonomic framework of Microbacterium strains isolated from marine environment, the description of four new species and reclassification of four preexisting species.</title>
        <authorList>
            <person name="Lee S.D."/>
            <person name="Kim S.-M."/>
            <person name="Byeon Y.-S."/>
            <person name="Yang H.L."/>
            <person name="Kim I.S."/>
        </authorList>
    </citation>
    <scope>NUCLEOTIDE SEQUENCE [LARGE SCALE GENOMIC DNA]</scope>
    <source>
        <strain evidence="2 3">KACC 20514</strain>
    </source>
</reference>
<gene>
    <name evidence="2" type="ORF">KZC50_07065</name>
</gene>
<evidence type="ECO:0000313" key="2">
    <source>
        <dbReference type="EMBL" id="MDS0245374.1"/>
    </source>
</evidence>
<protein>
    <submittedName>
        <fullName evidence="2">DUF2236 domain-containing protein</fullName>
    </submittedName>
</protein>
<evidence type="ECO:0000259" key="1">
    <source>
        <dbReference type="Pfam" id="PF09995"/>
    </source>
</evidence>
<dbReference type="Proteomes" id="UP001183582">
    <property type="component" value="Unassembled WGS sequence"/>
</dbReference>
<dbReference type="InterPro" id="IPR018713">
    <property type="entry name" value="MPAB/Lcp_cat_dom"/>
</dbReference>
<dbReference type="PANTHER" id="PTHR36151:SF3">
    <property type="entry name" value="ER-BOUND OXYGENASE MPAB_MPAB'_RUBBER OXYGENASE CATALYTIC DOMAIN-CONTAINING PROTEIN"/>
    <property type="match status" value="1"/>
</dbReference>
<dbReference type="PANTHER" id="PTHR36151">
    <property type="entry name" value="BLR2777 PROTEIN"/>
    <property type="match status" value="1"/>
</dbReference>
<dbReference type="AlphaFoldDB" id="A0AAJ2HJ86"/>
<dbReference type="Pfam" id="PF09995">
    <property type="entry name" value="MPAB_Lcp_cat"/>
    <property type="match status" value="1"/>
</dbReference>
<evidence type="ECO:0000313" key="3">
    <source>
        <dbReference type="Proteomes" id="UP001183582"/>
    </source>
</evidence>
<name>A0AAJ2HJ86_9MICO</name>
<comment type="caution">
    <text evidence="2">The sequence shown here is derived from an EMBL/GenBank/DDBJ whole genome shotgun (WGS) entry which is preliminary data.</text>
</comment>
<dbReference type="EMBL" id="JAHWXH010000001">
    <property type="protein sequence ID" value="MDS0245374.1"/>
    <property type="molecule type" value="Genomic_DNA"/>
</dbReference>